<accession>A0A8H6WB78</accession>
<feature type="compositionally biased region" description="Basic and acidic residues" evidence="7">
    <location>
        <begin position="629"/>
        <end position="644"/>
    </location>
</feature>
<keyword evidence="2" id="KW-0963">Cytoplasm</keyword>
<dbReference type="Gene3D" id="1.10.287.1490">
    <property type="match status" value="1"/>
</dbReference>
<dbReference type="OrthoDB" id="2020852at2759"/>
<name>A0A8H6WB78_9AGAR</name>
<dbReference type="PANTHER" id="PTHR45615">
    <property type="entry name" value="MYOSIN HEAVY CHAIN, NON-MUSCLE"/>
    <property type="match status" value="1"/>
</dbReference>
<feature type="compositionally biased region" description="Low complexity" evidence="7">
    <location>
        <begin position="204"/>
        <end position="229"/>
    </location>
</feature>
<reference evidence="9" key="1">
    <citation type="submission" date="2020-05" db="EMBL/GenBank/DDBJ databases">
        <title>Mycena genomes resolve the evolution of fungal bioluminescence.</title>
        <authorList>
            <person name="Tsai I.J."/>
        </authorList>
    </citation>
    <scope>NUCLEOTIDE SEQUENCE</scope>
    <source>
        <strain evidence="9">171206Taipei</strain>
    </source>
</reference>
<evidence type="ECO:0000313" key="10">
    <source>
        <dbReference type="Proteomes" id="UP000636479"/>
    </source>
</evidence>
<feature type="compositionally biased region" description="Basic and acidic residues" evidence="7">
    <location>
        <begin position="1422"/>
        <end position="1447"/>
    </location>
</feature>
<feature type="compositionally biased region" description="Polar residues" evidence="7">
    <location>
        <begin position="119"/>
        <end position="129"/>
    </location>
</feature>
<keyword evidence="3" id="KW-0597">Phosphoprotein</keyword>
<dbReference type="GeneID" id="59343012"/>
<evidence type="ECO:0000313" key="9">
    <source>
        <dbReference type="EMBL" id="KAF7309931.1"/>
    </source>
</evidence>
<keyword evidence="10" id="KW-1185">Reference proteome</keyword>
<feature type="domain" description="Pericentrin/AKAP-450 centrosomal targeting" evidence="8">
    <location>
        <begin position="1512"/>
        <end position="1587"/>
    </location>
</feature>
<feature type="coiled-coil region" evidence="6">
    <location>
        <begin position="657"/>
        <end position="976"/>
    </location>
</feature>
<evidence type="ECO:0000256" key="6">
    <source>
        <dbReference type="SAM" id="Coils"/>
    </source>
</evidence>
<feature type="compositionally biased region" description="Basic and acidic residues" evidence="7">
    <location>
        <begin position="39"/>
        <end position="48"/>
    </location>
</feature>
<feature type="compositionally biased region" description="Low complexity" evidence="7">
    <location>
        <begin position="558"/>
        <end position="578"/>
    </location>
</feature>
<keyword evidence="4 6" id="KW-0175">Coiled coil</keyword>
<feature type="compositionally biased region" description="Acidic residues" evidence="7">
    <location>
        <begin position="132"/>
        <end position="143"/>
    </location>
</feature>
<feature type="region of interest" description="Disordered" evidence="7">
    <location>
        <begin position="452"/>
        <end position="489"/>
    </location>
</feature>
<feature type="compositionally biased region" description="Polar residues" evidence="7">
    <location>
        <begin position="230"/>
        <end position="239"/>
    </location>
</feature>
<organism evidence="9 10">
    <name type="scientific">Mycena indigotica</name>
    <dbReference type="NCBI Taxonomy" id="2126181"/>
    <lineage>
        <taxon>Eukaryota</taxon>
        <taxon>Fungi</taxon>
        <taxon>Dikarya</taxon>
        <taxon>Basidiomycota</taxon>
        <taxon>Agaricomycotina</taxon>
        <taxon>Agaricomycetes</taxon>
        <taxon>Agaricomycetidae</taxon>
        <taxon>Agaricales</taxon>
        <taxon>Marasmiineae</taxon>
        <taxon>Mycenaceae</taxon>
        <taxon>Mycena</taxon>
    </lineage>
</organism>
<protein>
    <submittedName>
        <fullName evidence="9">PACT-coil-coil domain-containing protein</fullName>
    </submittedName>
</protein>
<feature type="region of interest" description="Disordered" evidence="7">
    <location>
        <begin position="623"/>
        <end position="644"/>
    </location>
</feature>
<feature type="compositionally biased region" description="Basic and acidic residues" evidence="7">
    <location>
        <begin position="171"/>
        <end position="181"/>
    </location>
</feature>
<dbReference type="InterPro" id="IPR019528">
    <property type="entry name" value="PACT_domain"/>
</dbReference>
<sequence>MAGMLETPSRIWRRIESIENRDMPSLPSLPLSEEDNDEFDSHSVESHSDNAFPIHSTPAASSHHASTMRAASSTTSSASRFANSIARTSRSSNTRSSTRRSSGHNSIDSFDVSRIPSLPQIQPEYTTGHYTEDEEAEQSEESVPEVYLPPEDDDADALSLTDALELVSSPQRRDATPKKNYDYSPSPYDKFRNVALRRPPSRARTPSLSRTAPSPTSSPANSTPRSNASLAYQQQSPLSATRLPLPRSRTASPAIVISRPPDDESESEVHEISYEGSMDITDIHVSPAPLENGNTLPASEEDSREPTFSSEGGPTYQADQTISRRLSPSKSPAALSSPATSIAATPTPAAPRPRARFNLPHNDPTPSNHNEDETDEAEPTNDQVLTPHTRRRSFLLSVINSTARPRLKFPTPHPRYNFEMEDATPGPKIAGLQTTLAGATPRLPRRGSHPLANTHLAQSPATPEAEGGGRISPSGWATPGPGHDGASVISTASSHDLTTHHYRANTSFDPAMGFNGAQALHGVGRFNAGKLNTYLHGLNRRLQEENETLAERIRELEGSQSDGGSRRSSLGGASRRTSLATMPLGNVAEDVAGEGWLEEKAEMEELIQVLKEEVEQHATRLSEAQASLEEEKAGRSEDKESWKHKMREVERGVNEHVGILEQRATSAEKRAESAEKTSRQAVMGIQAELEQIQSERDAAVERAAKAEHALEGDRELGGELREAHDRLEKALAELRNANSQIKALEDEVIQADARLDDLEKELKSERAMTRELDDELNVKTEEMDALSHEHSKMQQDLTATKAFVEELEQAVKEAVEQTESLQDQLAAAHEEIDQLQAADDEATEHVDLANSARERADELARQLEDALEAAEKTMHHNDEEIAQLRTKITSLERECERLRERSISSHNILAPGPTEAEMNELEDELDAANREIARLTRLLEQSPARKAIETARETKIEMLEKERDELLERNKALRMTVSATTTPNKLYNLSNISPIHRHVLSMSMRAPKTPGGPLRDMSWLNATAADGSVSPLLAEIQRLQLELDRANQSIDDKLDKLEDNGLGVVGLTKRLADAKTKIAFLEDEVARLSRREDRRLKRLERARCHKCLVKLKLDNVIQDESSMDAFSATLPTEPPTPPTRTTDVLRSDLRSVNANLNNMKRQWEEEKERLLGEKAVLQDAANRLNVKVRSAEEEARQVTASKKTSDKLKAGIEGELEQARRTIAELEADLKAERSRLRASAAEQTRAQRERENVLVQLQRTETDMRDVKQQLLRLKDENRELEGELRVNDNAEQKARLLEVRVSENAELVEQLRQERAFLVSDHKELQRKLTEITEQTNRLRAEYRTSQASHNDRQHELDIQQAEINDLRQALDGQADQLQRTAVEKDRLVAEKGDVTKTIAALQAEMARVRREAEALGRDLKHLRSEKERLESKHNDENQKAERARKQSQAQLRVLTEQLEGQREKATRAKEELKNHVCVMDERQVSAIKSQHNRECKGLMVHIKYLKAQVTRETSLRNSLRYQKEYLLVLMSKFERSENTILASIAQIGFPLSNAPPPQKKQKRLKTVALTVIFLARVKRASEWWKGQRESKQAVRTALEEVRRNRAIVAS</sequence>
<dbReference type="GO" id="GO:0005815">
    <property type="term" value="C:microtubule organizing center"/>
    <property type="evidence" value="ECO:0007669"/>
    <property type="project" value="UniProtKB-SubCell"/>
</dbReference>
<evidence type="ECO:0000256" key="5">
    <source>
        <dbReference type="ARBA" id="ARBA00023212"/>
    </source>
</evidence>
<feature type="compositionally biased region" description="Polar residues" evidence="7">
    <location>
        <begin position="306"/>
        <end position="326"/>
    </location>
</feature>
<feature type="region of interest" description="Disordered" evidence="7">
    <location>
        <begin position="18"/>
        <end position="389"/>
    </location>
</feature>
<feature type="compositionally biased region" description="Low complexity" evidence="7">
    <location>
        <begin position="328"/>
        <end position="347"/>
    </location>
</feature>
<dbReference type="Pfam" id="PF10495">
    <property type="entry name" value="PACT_coil_coil"/>
    <property type="match status" value="1"/>
</dbReference>
<comment type="subcellular location">
    <subcellularLocation>
        <location evidence="1">Cytoplasm</location>
        <location evidence="1">Cytoskeleton</location>
        <location evidence="1">Microtubule organizing center</location>
    </subcellularLocation>
</comment>
<feature type="region of interest" description="Disordered" evidence="7">
    <location>
        <begin position="1422"/>
        <end position="1451"/>
    </location>
</feature>
<dbReference type="PANTHER" id="PTHR45615:SF80">
    <property type="entry name" value="GRIP DOMAIN-CONTAINING PROTEIN"/>
    <property type="match status" value="1"/>
</dbReference>
<feature type="compositionally biased region" description="Low complexity" evidence="7">
    <location>
        <begin position="87"/>
        <end position="96"/>
    </location>
</feature>
<evidence type="ECO:0000256" key="2">
    <source>
        <dbReference type="ARBA" id="ARBA00022490"/>
    </source>
</evidence>
<dbReference type="Proteomes" id="UP000636479">
    <property type="component" value="Unassembled WGS sequence"/>
</dbReference>
<evidence type="ECO:0000256" key="1">
    <source>
        <dbReference type="ARBA" id="ARBA00004267"/>
    </source>
</evidence>
<feature type="region of interest" description="Disordered" evidence="7">
    <location>
        <begin position="554"/>
        <end position="578"/>
    </location>
</feature>
<evidence type="ECO:0000256" key="7">
    <source>
        <dbReference type="SAM" id="MobiDB-lite"/>
    </source>
</evidence>
<dbReference type="EMBL" id="JACAZF010000003">
    <property type="protein sequence ID" value="KAF7309931.1"/>
    <property type="molecule type" value="Genomic_DNA"/>
</dbReference>
<dbReference type="RefSeq" id="XP_037223381.1">
    <property type="nucleotide sequence ID" value="XM_037360496.1"/>
</dbReference>
<evidence type="ECO:0000256" key="3">
    <source>
        <dbReference type="ARBA" id="ARBA00022553"/>
    </source>
</evidence>
<evidence type="ECO:0000256" key="4">
    <source>
        <dbReference type="ARBA" id="ARBA00023054"/>
    </source>
</evidence>
<comment type="caution">
    <text evidence="9">The sequence shown here is derived from an EMBL/GenBank/DDBJ whole genome shotgun (WGS) entry which is preliminary data.</text>
</comment>
<dbReference type="GO" id="GO:0005737">
    <property type="term" value="C:cytoplasm"/>
    <property type="evidence" value="ECO:0007669"/>
    <property type="project" value="UniProtKB-ARBA"/>
</dbReference>
<proteinExistence type="predicted"/>
<gene>
    <name evidence="9" type="ORF">MIND_00365500</name>
</gene>
<feature type="coiled-coil region" evidence="6">
    <location>
        <begin position="1036"/>
        <end position="1091"/>
    </location>
</feature>
<keyword evidence="5" id="KW-0206">Cytoskeleton</keyword>
<feature type="compositionally biased region" description="Low complexity" evidence="7">
    <location>
        <begin position="55"/>
        <end position="80"/>
    </location>
</feature>
<evidence type="ECO:0000259" key="8">
    <source>
        <dbReference type="Pfam" id="PF10495"/>
    </source>
</evidence>